<accession>A0A2N5NA90</accession>
<dbReference type="EMBL" id="NFEZ01000003">
    <property type="protein sequence ID" value="PLT47281.1"/>
    <property type="molecule type" value="Genomic_DNA"/>
</dbReference>
<evidence type="ECO:0000256" key="1">
    <source>
        <dbReference type="SAM" id="MobiDB-lite"/>
    </source>
</evidence>
<dbReference type="AlphaFoldDB" id="A0A2N5NA90"/>
<comment type="caution">
    <text evidence="2">The sequence shown here is derived from an EMBL/GenBank/DDBJ whole genome shotgun (WGS) entry which is preliminary data.</text>
</comment>
<reference evidence="2 3" key="1">
    <citation type="submission" date="2017-05" db="EMBL/GenBank/DDBJ databases">
        <title>Functional genome analysis of Paenibacillus pasadenensis strain R16: insights on endophytic life style and antifungal activity.</title>
        <authorList>
            <person name="Passera A."/>
            <person name="Marcolungo L."/>
            <person name="Casati P."/>
            <person name="Brasca M."/>
            <person name="Quaglino F."/>
            <person name="Delledonne M."/>
        </authorList>
    </citation>
    <scope>NUCLEOTIDE SEQUENCE [LARGE SCALE GENOMIC DNA]</scope>
    <source>
        <strain evidence="2 3">R16</strain>
    </source>
</reference>
<evidence type="ECO:0000313" key="3">
    <source>
        <dbReference type="Proteomes" id="UP000234789"/>
    </source>
</evidence>
<keyword evidence="3" id="KW-1185">Reference proteome</keyword>
<proteinExistence type="predicted"/>
<organism evidence="2 3">
    <name type="scientific">Paenibacillus pasadenensis</name>
    <dbReference type="NCBI Taxonomy" id="217090"/>
    <lineage>
        <taxon>Bacteria</taxon>
        <taxon>Bacillati</taxon>
        <taxon>Bacillota</taxon>
        <taxon>Bacilli</taxon>
        <taxon>Bacillales</taxon>
        <taxon>Paenibacillaceae</taxon>
        <taxon>Paenibacillus</taxon>
    </lineage>
</organism>
<sequence>MTEGAVADQACGGGWRNPFQPNAGLPRGGSGVLLTKEGKTRKNAKIFPKNEG</sequence>
<name>A0A2N5NA90_9BACL</name>
<protein>
    <submittedName>
        <fullName evidence="2">Uncharacterized protein</fullName>
    </submittedName>
</protein>
<gene>
    <name evidence="2" type="ORF">B8V81_1505</name>
</gene>
<feature type="region of interest" description="Disordered" evidence="1">
    <location>
        <begin position="1"/>
        <end position="33"/>
    </location>
</feature>
<dbReference type="Proteomes" id="UP000234789">
    <property type="component" value="Unassembled WGS sequence"/>
</dbReference>
<evidence type="ECO:0000313" key="2">
    <source>
        <dbReference type="EMBL" id="PLT47281.1"/>
    </source>
</evidence>